<dbReference type="EMBL" id="LSBJ02000007">
    <property type="protein sequence ID" value="OAQ62436.2"/>
    <property type="molecule type" value="Genomic_DNA"/>
</dbReference>
<comment type="caution">
    <text evidence="1">The sequence shown here is derived from an EMBL/GenBank/DDBJ whole genome shotgun (WGS) entry which is preliminary data.</text>
</comment>
<dbReference type="GeneID" id="28849878"/>
<gene>
    <name evidence="1" type="ORF">VFPPC_06936</name>
</gene>
<proteinExistence type="predicted"/>
<protein>
    <submittedName>
        <fullName evidence="1">Uncharacterized protein</fullName>
    </submittedName>
</protein>
<evidence type="ECO:0000313" key="1">
    <source>
        <dbReference type="EMBL" id="OAQ62436.2"/>
    </source>
</evidence>
<name>A0A179FAF9_METCM</name>
<reference evidence="1 2" key="1">
    <citation type="journal article" date="2016" name="PLoS Pathog.">
        <title>Biosynthesis of antibiotic leucinostatins in bio-control fungus Purpureocillium lilacinum and their inhibition on phytophthora revealed by genome mining.</title>
        <authorList>
            <person name="Wang G."/>
            <person name="Liu Z."/>
            <person name="Lin R."/>
            <person name="Li E."/>
            <person name="Mao Z."/>
            <person name="Ling J."/>
            <person name="Yang Y."/>
            <person name="Yin W.B."/>
            <person name="Xie B."/>
        </authorList>
    </citation>
    <scope>NUCLEOTIDE SEQUENCE [LARGE SCALE GENOMIC DNA]</scope>
    <source>
        <strain evidence="1">170</strain>
    </source>
</reference>
<dbReference type="RefSeq" id="XP_018140140.2">
    <property type="nucleotide sequence ID" value="XM_018285884.2"/>
</dbReference>
<accession>A0A179FAF9</accession>
<dbReference type="AlphaFoldDB" id="A0A179FAF9"/>
<dbReference type="Proteomes" id="UP000078397">
    <property type="component" value="Unassembled WGS sequence"/>
</dbReference>
<organism evidence="1 2">
    <name type="scientific">Pochonia chlamydosporia 170</name>
    <dbReference type="NCBI Taxonomy" id="1380566"/>
    <lineage>
        <taxon>Eukaryota</taxon>
        <taxon>Fungi</taxon>
        <taxon>Dikarya</taxon>
        <taxon>Ascomycota</taxon>
        <taxon>Pezizomycotina</taxon>
        <taxon>Sordariomycetes</taxon>
        <taxon>Hypocreomycetidae</taxon>
        <taxon>Hypocreales</taxon>
        <taxon>Clavicipitaceae</taxon>
        <taxon>Pochonia</taxon>
    </lineage>
</organism>
<keyword evidence="2" id="KW-1185">Reference proteome</keyword>
<sequence length="89" mass="9940">MNQWYFDRPMQKCRGQVNGLTARIRRILLAAHALAPRVAVLDAAGRRVAECHAAGPVGVSLVEFFDGVGECEACESREGNKCELHDWEW</sequence>
<evidence type="ECO:0000313" key="2">
    <source>
        <dbReference type="Proteomes" id="UP000078397"/>
    </source>
</evidence>
<dbReference type="KEGG" id="pchm:VFPPC_06936"/>